<name>A0A345USB1_PSEFL</name>
<accession>A0A345USB1</accession>
<dbReference type="AlphaFoldDB" id="A0A345USB1"/>
<dbReference type="InterPro" id="IPR022385">
    <property type="entry name" value="Rhs_assc_core"/>
</dbReference>
<dbReference type="Proteomes" id="UP000254535">
    <property type="component" value="Chromosome"/>
</dbReference>
<sequence length="899" mass="100965">MSLHINTPRMSVFEPRGLSVRTVDYCRVIEDGPVEPRINRTLHDPAGHAVKQWDPRLWLSQVGDPLTPANLTQAFSLDATVIRSDSVDAGTQIELKGLAAQTMFSWDSRQTRREIEYDNLLRPVAIFEEGTGELRRCVERLTYGHPDSGDQSRNQFGQLIRHDHPAGSVLFTAFAISGPCTEDTRHFTLDPLTPDWPEQEADRLRLLEPGVGATSRWRHGALGDVLEQTDARDNRHTFTLTVDGRLRERRLQLKGEPEQILMTDIRYNAQGNVTRQTAGNRVHTTRTYRPEDDRLLGLRSEDAHGLVLQHLSYEYDRMGNVLSIEDKALPIRYFSNQRIDPASRFVYDSLDQLIMAFGWEAGSASQGPQSTGRVDPAAVSNYQQIYEYDPGGNLRNLIHVGPQSHGRKLQPTSYSNRSLPYEDVPPGDPEIEAAYDRRGNLLLLEPGRMLSWNLRNQLQSVSPVERTSGLNDQEIYLYDGSRQRVRKIRSSLTSARTLVADVRYLPGLELRTDNGTGERLQVITAEDELNSIRVLHWASPPPSGINNRYRYAGSDHLGSVSLETADDGAVISRETFHPFGTSARQDGEFSYKFVRYSGKERDASGLDYYGYRYYIPWLQKWSNPDPAGEVDGLDLYRMVRNNPMTFFDEQGEVSKSDSASGIFDLYKASYSATDRTFPYRMMSEITQNKLKFLTTRATAQVLEKTKSQRFSLRHYSSYGDSGDAPPFKTIESNFSLVKNNVMTLGGKGGNTSEKDWTKAGNMGFTFFLLAINGEVNERAFLKTKTHFAEYDLDDDTVLEAAFGKGFSNLEIFASPDVLDPKHSADMGKVPMVKGTLMDMKALLLGNSGISPVQVGRMDSRALLDKIDHAFGGSLEIKVPGTINVSHWQKKSTAAIRKAA</sequence>
<dbReference type="EMBL" id="CP022313">
    <property type="protein sequence ID" value="AXJ03363.1"/>
    <property type="molecule type" value="Genomic_DNA"/>
</dbReference>
<evidence type="ECO:0000313" key="1">
    <source>
        <dbReference type="EMBL" id="AXJ03363.1"/>
    </source>
</evidence>
<protein>
    <submittedName>
        <fullName evidence="1">Toxin</fullName>
    </submittedName>
</protein>
<proteinExistence type="predicted"/>
<reference evidence="1 2" key="1">
    <citation type="submission" date="2017-07" db="EMBL/GenBank/DDBJ databases">
        <title>Genome sequence of Pseudomonas NEP1.</title>
        <authorList>
            <person name="Nascimento F.X."/>
        </authorList>
    </citation>
    <scope>NUCLEOTIDE SEQUENCE [LARGE SCALE GENOMIC DNA]</scope>
    <source>
        <strain evidence="1 2">NEP1</strain>
    </source>
</reference>
<gene>
    <name evidence="1" type="ORF">CFN16_04255</name>
</gene>
<dbReference type="PANTHER" id="PTHR32305:SF15">
    <property type="entry name" value="PROTEIN RHSA-RELATED"/>
    <property type="match status" value="1"/>
</dbReference>
<dbReference type="NCBIfam" id="TIGR03696">
    <property type="entry name" value="Rhs_assc_core"/>
    <property type="match status" value="1"/>
</dbReference>
<organism evidence="1 2">
    <name type="scientific">Pseudomonas fluorescens</name>
    <dbReference type="NCBI Taxonomy" id="294"/>
    <lineage>
        <taxon>Bacteria</taxon>
        <taxon>Pseudomonadati</taxon>
        <taxon>Pseudomonadota</taxon>
        <taxon>Gammaproteobacteria</taxon>
        <taxon>Pseudomonadales</taxon>
        <taxon>Pseudomonadaceae</taxon>
        <taxon>Pseudomonas</taxon>
    </lineage>
</organism>
<dbReference type="PANTHER" id="PTHR32305">
    <property type="match status" value="1"/>
</dbReference>
<dbReference type="Gene3D" id="2.180.10.10">
    <property type="entry name" value="RHS repeat-associated core"/>
    <property type="match status" value="1"/>
</dbReference>
<evidence type="ECO:0000313" key="2">
    <source>
        <dbReference type="Proteomes" id="UP000254535"/>
    </source>
</evidence>
<dbReference type="RefSeq" id="WP_115076617.1">
    <property type="nucleotide sequence ID" value="NZ_CP022313.1"/>
</dbReference>
<dbReference type="InterPro" id="IPR050708">
    <property type="entry name" value="T6SS_VgrG/RHS"/>
</dbReference>